<evidence type="ECO:0000256" key="5">
    <source>
        <dbReference type="ARBA" id="ARBA00023004"/>
    </source>
</evidence>
<dbReference type="PROSITE" id="PS51471">
    <property type="entry name" value="FE2OG_OXY"/>
    <property type="match status" value="1"/>
</dbReference>
<feature type="region of interest" description="Disordered" evidence="6">
    <location>
        <begin position="1"/>
        <end position="49"/>
    </location>
</feature>
<dbReference type="Gene3D" id="2.60.120.620">
    <property type="entry name" value="q2cbj1_9rhob like domain"/>
    <property type="match status" value="1"/>
</dbReference>
<evidence type="ECO:0000256" key="4">
    <source>
        <dbReference type="ARBA" id="ARBA00023002"/>
    </source>
</evidence>
<dbReference type="Proteomes" id="UP000093000">
    <property type="component" value="Unassembled WGS sequence"/>
</dbReference>
<keyword evidence="9" id="KW-1185">Reference proteome</keyword>
<protein>
    <recommendedName>
        <fullName evidence="7">Fe2OG dioxygenase domain-containing protein</fullName>
    </recommendedName>
</protein>
<evidence type="ECO:0000259" key="7">
    <source>
        <dbReference type="PROSITE" id="PS51471"/>
    </source>
</evidence>
<dbReference type="SMART" id="SM00702">
    <property type="entry name" value="P4Hc"/>
    <property type="match status" value="1"/>
</dbReference>
<keyword evidence="3" id="KW-0223">Dioxygenase</keyword>
<evidence type="ECO:0000313" key="9">
    <source>
        <dbReference type="Proteomes" id="UP000093000"/>
    </source>
</evidence>
<dbReference type="EMBL" id="LUGH01000546">
    <property type="protein sequence ID" value="OBZ84172.1"/>
    <property type="molecule type" value="Genomic_DNA"/>
</dbReference>
<dbReference type="GO" id="GO:0005506">
    <property type="term" value="F:iron ion binding"/>
    <property type="evidence" value="ECO:0007669"/>
    <property type="project" value="InterPro"/>
</dbReference>
<proteinExistence type="predicted"/>
<evidence type="ECO:0000256" key="2">
    <source>
        <dbReference type="ARBA" id="ARBA00022723"/>
    </source>
</evidence>
<dbReference type="GO" id="GO:0016705">
    <property type="term" value="F:oxidoreductase activity, acting on paired donors, with incorporation or reduction of molecular oxygen"/>
    <property type="evidence" value="ECO:0007669"/>
    <property type="project" value="InterPro"/>
</dbReference>
<feature type="compositionally biased region" description="Acidic residues" evidence="6">
    <location>
        <begin position="1"/>
        <end position="14"/>
    </location>
</feature>
<dbReference type="InterPro" id="IPR005123">
    <property type="entry name" value="Oxoglu/Fe-dep_dioxygenase_dom"/>
</dbReference>
<evidence type="ECO:0000256" key="1">
    <source>
        <dbReference type="ARBA" id="ARBA00001961"/>
    </source>
</evidence>
<keyword evidence="4" id="KW-0560">Oxidoreductase</keyword>
<reference evidence="8 9" key="1">
    <citation type="submission" date="2016-03" db="EMBL/GenBank/DDBJ databases">
        <title>Choanephora cucurbitarum.</title>
        <authorList>
            <person name="Min B."/>
            <person name="Park H."/>
            <person name="Park J.-H."/>
            <person name="Shin H.-D."/>
            <person name="Choi I.-G."/>
        </authorList>
    </citation>
    <scope>NUCLEOTIDE SEQUENCE [LARGE SCALE GENOMIC DNA]</scope>
    <source>
        <strain evidence="8 9">KUS-F28377</strain>
    </source>
</reference>
<keyword evidence="5" id="KW-0408">Iron</keyword>
<evidence type="ECO:0000256" key="6">
    <source>
        <dbReference type="SAM" id="MobiDB-lite"/>
    </source>
</evidence>
<sequence length="235" mass="27154">MSDEFDLFGETTEEEQARLNQLHDQSRSTTQTRLDSFPSDPNRRSQEDNRWIFHQLRRDRFQEPKIQPAVLSPEECQSILKTVSDQVWTGSRHSAFATTDIPIRSHPTLHYLVPLIKTRMFPQLAEYYGFKVTDIDFRDIFLVKYDTATQRGLEIHSDGCLFSLTLLISHPDDFEGGGTYYANMDRILYLKQGDCAHHNAHLMHSGVDITKGTRYILVGFIDTVDTVLKDSQLKQ</sequence>
<dbReference type="AlphaFoldDB" id="A0A1C7N4Y2"/>
<evidence type="ECO:0000313" key="8">
    <source>
        <dbReference type="EMBL" id="OBZ84172.1"/>
    </source>
</evidence>
<dbReference type="InterPro" id="IPR006620">
    <property type="entry name" value="Pro_4_hyd_alph"/>
</dbReference>
<dbReference type="InParanoid" id="A0A1C7N4Y2"/>
<organism evidence="8 9">
    <name type="scientific">Choanephora cucurbitarum</name>
    <dbReference type="NCBI Taxonomy" id="101091"/>
    <lineage>
        <taxon>Eukaryota</taxon>
        <taxon>Fungi</taxon>
        <taxon>Fungi incertae sedis</taxon>
        <taxon>Mucoromycota</taxon>
        <taxon>Mucoromycotina</taxon>
        <taxon>Mucoromycetes</taxon>
        <taxon>Mucorales</taxon>
        <taxon>Mucorineae</taxon>
        <taxon>Choanephoraceae</taxon>
        <taxon>Choanephoroideae</taxon>
        <taxon>Choanephora</taxon>
    </lineage>
</organism>
<comment type="cofactor">
    <cofactor evidence="1">
        <name>L-ascorbate</name>
        <dbReference type="ChEBI" id="CHEBI:38290"/>
    </cofactor>
</comment>
<dbReference type="STRING" id="101091.A0A1C7N4Y2"/>
<dbReference type="OrthoDB" id="69177at2759"/>
<comment type="caution">
    <text evidence="8">The sequence shown here is derived from an EMBL/GenBank/DDBJ whole genome shotgun (WGS) entry which is preliminary data.</text>
</comment>
<gene>
    <name evidence="8" type="ORF">A0J61_07778</name>
</gene>
<keyword evidence="2" id="KW-0479">Metal-binding</keyword>
<accession>A0A1C7N4Y2</accession>
<feature type="compositionally biased region" description="Polar residues" evidence="6">
    <location>
        <begin position="18"/>
        <end position="34"/>
    </location>
</feature>
<dbReference type="GO" id="GO:0031418">
    <property type="term" value="F:L-ascorbic acid binding"/>
    <property type="evidence" value="ECO:0007669"/>
    <property type="project" value="InterPro"/>
</dbReference>
<dbReference type="GO" id="GO:0051213">
    <property type="term" value="F:dioxygenase activity"/>
    <property type="evidence" value="ECO:0007669"/>
    <property type="project" value="UniProtKB-KW"/>
</dbReference>
<name>A0A1C7N4Y2_9FUNG</name>
<feature type="domain" description="Fe2OG dioxygenase" evidence="7">
    <location>
        <begin position="136"/>
        <end position="223"/>
    </location>
</feature>
<evidence type="ECO:0000256" key="3">
    <source>
        <dbReference type="ARBA" id="ARBA00022964"/>
    </source>
</evidence>